<organism evidence="5 6">
    <name type="scientific">Clostridium aciditolerans</name>
    <dbReference type="NCBI Taxonomy" id="339861"/>
    <lineage>
        <taxon>Bacteria</taxon>
        <taxon>Bacillati</taxon>
        <taxon>Bacillota</taxon>
        <taxon>Clostridia</taxon>
        <taxon>Eubacteriales</taxon>
        <taxon>Clostridiaceae</taxon>
        <taxon>Clostridium</taxon>
    </lineage>
</organism>
<comment type="similarity">
    <text evidence="2">Belongs to the bacterial solute-binding protein 1 family.</text>
</comment>
<dbReference type="PANTHER" id="PTHR43649:SF31">
    <property type="entry name" value="SN-GLYCEROL-3-PHOSPHATE-BINDING PERIPLASMIC PROTEIN UGPB"/>
    <property type="match status" value="1"/>
</dbReference>
<keyword evidence="3" id="KW-0813">Transport</keyword>
<accession>A0A934HYY7</accession>
<dbReference type="SUPFAM" id="SSF53850">
    <property type="entry name" value="Periplasmic binding protein-like II"/>
    <property type="match status" value="1"/>
</dbReference>
<sequence>MFYKKRVLTIFLLVILTLSISACSFKKDTPKEKQLNIYVDIKDKESLNILKIITEEYKKSNPKVKLSINNAIGGKIEDDISKGSEQDIVITSRNNMIKLSRKGLLSDLGSYYDENKISDKYYSVANAYGRFGDKYYGIALMPYTMEILYNKSAFDKLGLTQPSTVNDLKEALKKINSTAARIPVVLTEDLDINSGLSSIIVNNKISMRKLESIFDSGGAAYKSLKEMQQAFDTIYSLVSGGNINKNTFEVGNESSVEKFVKGDIPLIISSSYYSSHFKDNNIMVAADSTNDPSKKMNVPVISNAIMCTPVNSKNGEEIGNFIKFFTDEEINKKLVEQGFVTGNKKANNSIVGGAKASIVKHLENSTEDSLIYVYNIPDKLKSSISSKIDQILNGKHTGKEWDEAVDDAFK</sequence>
<dbReference type="InterPro" id="IPR050490">
    <property type="entry name" value="Bact_solute-bd_prot1"/>
</dbReference>
<gene>
    <name evidence="5" type="ORF">I6U51_13950</name>
</gene>
<dbReference type="EMBL" id="JAEEGB010000015">
    <property type="protein sequence ID" value="MBI6873804.1"/>
    <property type="molecule type" value="Genomic_DNA"/>
</dbReference>
<dbReference type="AlphaFoldDB" id="A0A934HYY7"/>
<dbReference type="PROSITE" id="PS51257">
    <property type="entry name" value="PROKAR_LIPOPROTEIN"/>
    <property type="match status" value="1"/>
</dbReference>
<name>A0A934HYY7_9CLOT</name>
<keyword evidence="4" id="KW-0732">Signal</keyword>
<evidence type="ECO:0000313" key="6">
    <source>
        <dbReference type="Proteomes" id="UP000622687"/>
    </source>
</evidence>
<dbReference type="Proteomes" id="UP000622687">
    <property type="component" value="Unassembled WGS sequence"/>
</dbReference>
<evidence type="ECO:0000256" key="2">
    <source>
        <dbReference type="ARBA" id="ARBA00008520"/>
    </source>
</evidence>
<evidence type="ECO:0000256" key="1">
    <source>
        <dbReference type="ARBA" id="ARBA00004196"/>
    </source>
</evidence>
<dbReference type="InterPro" id="IPR006059">
    <property type="entry name" value="SBP"/>
</dbReference>
<dbReference type="Gene3D" id="3.40.190.10">
    <property type="entry name" value="Periplasmic binding protein-like II"/>
    <property type="match status" value="1"/>
</dbReference>
<evidence type="ECO:0000256" key="3">
    <source>
        <dbReference type="ARBA" id="ARBA00022448"/>
    </source>
</evidence>
<dbReference type="GO" id="GO:0030313">
    <property type="term" value="C:cell envelope"/>
    <property type="evidence" value="ECO:0007669"/>
    <property type="project" value="UniProtKB-SubCell"/>
</dbReference>
<dbReference type="Pfam" id="PF01547">
    <property type="entry name" value="SBP_bac_1"/>
    <property type="match status" value="1"/>
</dbReference>
<dbReference type="RefSeq" id="WP_211143227.1">
    <property type="nucleotide sequence ID" value="NZ_JAEEGB010000015.1"/>
</dbReference>
<proteinExistence type="inferred from homology"/>
<dbReference type="PANTHER" id="PTHR43649">
    <property type="entry name" value="ARABINOSE-BINDING PROTEIN-RELATED"/>
    <property type="match status" value="1"/>
</dbReference>
<comment type="subcellular location">
    <subcellularLocation>
        <location evidence="1">Cell envelope</location>
    </subcellularLocation>
</comment>
<reference evidence="5" key="1">
    <citation type="submission" date="2020-12" db="EMBL/GenBank/DDBJ databases">
        <title>Clostridium thailandense sp. nov., a novel acetogenic bacterium isolated from peat land soil in Thailand.</title>
        <authorList>
            <person name="Chaikitkaew S."/>
            <person name="Birkeland N.K."/>
        </authorList>
    </citation>
    <scope>NUCLEOTIDE SEQUENCE</scope>
    <source>
        <strain evidence="5">DSM 17425</strain>
    </source>
</reference>
<evidence type="ECO:0000313" key="5">
    <source>
        <dbReference type="EMBL" id="MBI6873804.1"/>
    </source>
</evidence>
<keyword evidence="6" id="KW-1185">Reference proteome</keyword>
<comment type="caution">
    <text evidence="5">The sequence shown here is derived from an EMBL/GenBank/DDBJ whole genome shotgun (WGS) entry which is preliminary data.</text>
</comment>
<evidence type="ECO:0000256" key="4">
    <source>
        <dbReference type="ARBA" id="ARBA00022729"/>
    </source>
</evidence>
<protein>
    <submittedName>
        <fullName evidence="5">Carbohydrate ABC transporter substrate-binding protein</fullName>
    </submittedName>
</protein>